<feature type="domain" description="THAP-type" evidence="15">
    <location>
        <begin position="21"/>
        <end position="106"/>
    </location>
</feature>
<dbReference type="PROSITE" id="PS00028">
    <property type="entry name" value="ZINC_FINGER_C2H2_1"/>
    <property type="match status" value="5"/>
</dbReference>
<keyword evidence="6" id="KW-0862">Zinc</keyword>
<evidence type="ECO:0000256" key="5">
    <source>
        <dbReference type="ARBA" id="ARBA00022771"/>
    </source>
</evidence>
<evidence type="ECO:0000256" key="12">
    <source>
        <dbReference type="PROSITE-ProRule" id="PRU00309"/>
    </source>
</evidence>
<dbReference type="FunFam" id="3.30.160.60:FF:000446">
    <property type="entry name" value="Zinc finger protein"/>
    <property type="match status" value="1"/>
</dbReference>
<dbReference type="EMBL" id="GDHC01005520">
    <property type="protein sequence ID" value="JAQ13109.1"/>
    <property type="molecule type" value="Transcribed_RNA"/>
</dbReference>
<feature type="domain" description="C2H2-type" evidence="14">
    <location>
        <begin position="433"/>
        <end position="459"/>
    </location>
</feature>
<feature type="domain" description="C2H2-type" evidence="14">
    <location>
        <begin position="237"/>
        <end position="264"/>
    </location>
</feature>
<feature type="domain" description="C2H2-type" evidence="14">
    <location>
        <begin position="405"/>
        <end position="432"/>
    </location>
</feature>
<evidence type="ECO:0000256" key="6">
    <source>
        <dbReference type="ARBA" id="ARBA00022833"/>
    </source>
</evidence>
<dbReference type="GO" id="GO:0045944">
    <property type="term" value="P:positive regulation of transcription by RNA polymerase II"/>
    <property type="evidence" value="ECO:0007669"/>
    <property type="project" value="TreeGrafter"/>
</dbReference>
<evidence type="ECO:0000256" key="11">
    <source>
        <dbReference type="PROSITE-ProRule" id="PRU00042"/>
    </source>
</evidence>
<keyword evidence="4" id="KW-0677">Repeat</keyword>
<feature type="region of interest" description="Disordered" evidence="13">
    <location>
        <begin position="195"/>
        <end position="232"/>
    </location>
</feature>
<feature type="domain" description="C2H2-type" evidence="14">
    <location>
        <begin position="321"/>
        <end position="348"/>
    </location>
</feature>
<evidence type="ECO:0000256" key="8">
    <source>
        <dbReference type="ARBA" id="ARBA00023125"/>
    </source>
</evidence>
<dbReference type="Pfam" id="PF13909">
    <property type="entry name" value="zf-H2C2_5"/>
    <property type="match status" value="1"/>
</dbReference>
<accession>A0A146M110</accession>
<proteinExistence type="inferred from homology"/>
<comment type="similarity">
    <text evidence="2">Belongs to the krueppel C2H2-type zinc-finger protein family.</text>
</comment>
<dbReference type="SUPFAM" id="SSF57716">
    <property type="entry name" value="Glucocorticoid receptor-like (DNA-binding domain)"/>
    <property type="match status" value="1"/>
</dbReference>
<dbReference type="PROSITE" id="PS50157">
    <property type="entry name" value="ZINC_FINGER_C2H2_2"/>
    <property type="match status" value="8"/>
</dbReference>
<dbReference type="SMART" id="SM00355">
    <property type="entry name" value="ZnF_C2H2"/>
    <property type="match status" value="9"/>
</dbReference>
<feature type="domain" description="C2H2-type" evidence="14">
    <location>
        <begin position="349"/>
        <end position="376"/>
    </location>
</feature>
<feature type="domain" description="C2H2-type" evidence="14">
    <location>
        <begin position="377"/>
        <end position="404"/>
    </location>
</feature>
<evidence type="ECO:0000256" key="7">
    <source>
        <dbReference type="ARBA" id="ARBA00023015"/>
    </source>
</evidence>
<dbReference type="FunFam" id="3.30.160.60:FF:002069">
    <property type="entry name" value="Uncharacterized protein"/>
    <property type="match status" value="1"/>
</dbReference>
<keyword evidence="10" id="KW-0539">Nucleus</keyword>
<dbReference type="PANTHER" id="PTHR24403:SF109">
    <property type="entry name" value="ZINC FINGER PROTEIN 845-LIKE"/>
    <property type="match status" value="1"/>
</dbReference>
<keyword evidence="5 11" id="KW-0863">Zinc-finger</keyword>
<sequence length="459" mass="51746">MSRVPLLGGHFLSELPSAKPVQGINCVAPGCRSKIGGSTLIHFFKFPADPERFKLWCTNAKRHDLALLDPEEVRERYKVCSLHFEQYTLAPGRDDKLVHDAVPTIFNDNDSDGVYPCAHCNLTFTCKPMQKTHEKFCRARCKPKPLEWIMSASPIQAVEQPPQTHETRTPPQDPTLLHPALIGLMKNTQLSLEIRSSDGNPKKPASEARDTQQPAGKPPSPILEMTPKTGAEKPKNYRCPTCNYATRNKTSFNKHLLVHTGAKPFKCAFCEYSCVQKGNLLRHQKIHTGVKPYECVICGYKCSENGHMKTHMMIHQGIKPFSCNLCDYSCTLAGNLKRHVRSHTGEKKYECEICGYRCREACNLRDHIMVHSGEKPHQCGECGYRCTQASNLKTHMRIHTGFKPYVCSECGYKTTRAGNLKDHMKTHTGERPFSCPICDYKAAQSCHLKNHMRTHANPA</sequence>
<evidence type="ECO:0000313" key="16">
    <source>
        <dbReference type="EMBL" id="JAQ13109.1"/>
    </source>
</evidence>
<evidence type="ECO:0000256" key="3">
    <source>
        <dbReference type="ARBA" id="ARBA00022723"/>
    </source>
</evidence>
<evidence type="ECO:0000256" key="2">
    <source>
        <dbReference type="ARBA" id="ARBA00006991"/>
    </source>
</evidence>
<dbReference type="Pfam" id="PF05485">
    <property type="entry name" value="THAP"/>
    <property type="match status" value="1"/>
</dbReference>
<keyword evidence="7" id="KW-0805">Transcription regulation</keyword>
<evidence type="ECO:0000313" key="17">
    <source>
        <dbReference type="EMBL" id="JAQ16269.1"/>
    </source>
</evidence>
<keyword evidence="8 12" id="KW-0238">DNA-binding</keyword>
<dbReference type="SUPFAM" id="SSF57667">
    <property type="entry name" value="beta-beta-alpha zinc fingers"/>
    <property type="match status" value="4"/>
</dbReference>
<protein>
    <submittedName>
        <fullName evidence="16">Zinc finger protein 135</fullName>
    </submittedName>
</protein>
<dbReference type="FunFam" id="3.30.160.60:FF:000395">
    <property type="entry name" value="zinc finger protein 513"/>
    <property type="match status" value="1"/>
</dbReference>
<dbReference type="FunFam" id="3.30.160.60:FF:000100">
    <property type="entry name" value="Zinc finger 45-like"/>
    <property type="match status" value="1"/>
</dbReference>
<feature type="domain" description="C2H2-type" evidence="14">
    <location>
        <begin position="293"/>
        <end position="320"/>
    </location>
</feature>
<evidence type="ECO:0000256" key="4">
    <source>
        <dbReference type="ARBA" id="ARBA00022737"/>
    </source>
</evidence>
<dbReference type="EMBL" id="GDHC01002360">
    <property type="protein sequence ID" value="JAQ16269.1"/>
    <property type="molecule type" value="Transcribed_RNA"/>
</dbReference>
<evidence type="ECO:0000259" key="15">
    <source>
        <dbReference type="PROSITE" id="PS50950"/>
    </source>
</evidence>
<dbReference type="GO" id="GO:0008270">
    <property type="term" value="F:zinc ion binding"/>
    <property type="evidence" value="ECO:0007669"/>
    <property type="project" value="UniProtKB-KW"/>
</dbReference>
<dbReference type="InterPro" id="IPR036236">
    <property type="entry name" value="Znf_C2H2_sf"/>
</dbReference>
<dbReference type="Pfam" id="PF00096">
    <property type="entry name" value="zf-C2H2"/>
    <property type="match status" value="6"/>
</dbReference>
<dbReference type="FunFam" id="3.30.160.60:FF:001480">
    <property type="entry name" value="Si:cabz01071911.3"/>
    <property type="match status" value="1"/>
</dbReference>
<dbReference type="PROSITE" id="PS50950">
    <property type="entry name" value="ZF_THAP"/>
    <property type="match status" value="1"/>
</dbReference>
<dbReference type="FunFam" id="3.30.160.60:FF:000417">
    <property type="entry name" value="Zinc finger protein"/>
    <property type="match status" value="1"/>
</dbReference>
<dbReference type="InterPro" id="IPR013087">
    <property type="entry name" value="Znf_C2H2_type"/>
</dbReference>
<dbReference type="SMART" id="SM00692">
    <property type="entry name" value="DM3"/>
    <property type="match status" value="1"/>
</dbReference>
<dbReference type="GO" id="GO:0003677">
    <property type="term" value="F:DNA binding"/>
    <property type="evidence" value="ECO:0007669"/>
    <property type="project" value="UniProtKB-UniRule"/>
</dbReference>
<name>A0A146M110_LYGHE</name>
<dbReference type="InterPro" id="IPR050688">
    <property type="entry name" value="Zinc_finger/UBP_domain"/>
</dbReference>
<gene>
    <name evidence="16" type="primary">ZNF135_0</name>
    <name evidence="17" type="synonym">ZNF135_2</name>
    <name evidence="17" type="ORF">g.64211</name>
    <name evidence="16" type="ORF">g.64214</name>
</gene>
<dbReference type="AlphaFoldDB" id="A0A146M110"/>
<evidence type="ECO:0000256" key="13">
    <source>
        <dbReference type="SAM" id="MobiDB-lite"/>
    </source>
</evidence>
<dbReference type="FunFam" id="3.30.160.60:FF:001485">
    <property type="entry name" value="Krueppel-related zinc finger protein"/>
    <property type="match status" value="1"/>
</dbReference>
<feature type="domain" description="C2H2-type" evidence="14">
    <location>
        <begin position="265"/>
        <end position="292"/>
    </location>
</feature>
<keyword evidence="3" id="KW-0479">Metal-binding</keyword>
<evidence type="ECO:0000259" key="14">
    <source>
        <dbReference type="PROSITE" id="PS50157"/>
    </source>
</evidence>
<keyword evidence="9" id="KW-0804">Transcription</keyword>
<dbReference type="GO" id="GO:0005634">
    <property type="term" value="C:nucleus"/>
    <property type="evidence" value="ECO:0007669"/>
    <property type="project" value="UniProtKB-SubCell"/>
</dbReference>
<dbReference type="SMART" id="SM00980">
    <property type="entry name" value="THAP"/>
    <property type="match status" value="1"/>
</dbReference>
<reference evidence="16" key="1">
    <citation type="journal article" date="2016" name="Gigascience">
        <title>De novo construction of an expanded transcriptome assembly for the western tarnished plant bug, Lygus hesperus.</title>
        <authorList>
            <person name="Tassone E.E."/>
            <person name="Geib S.M."/>
            <person name="Hall B."/>
            <person name="Fabrick J.A."/>
            <person name="Brent C.S."/>
            <person name="Hull J.J."/>
        </authorList>
    </citation>
    <scope>NUCLEOTIDE SEQUENCE</scope>
</reference>
<comment type="subcellular location">
    <subcellularLocation>
        <location evidence="1">Nucleus</location>
    </subcellularLocation>
</comment>
<dbReference type="InterPro" id="IPR006612">
    <property type="entry name" value="THAP_Znf"/>
</dbReference>
<evidence type="ECO:0000256" key="1">
    <source>
        <dbReference type="ARBA" id="ARBA00004123"/>
    </source>
</evidence>
<feature type="region of interest" description="Disordered" evidence="13">
    <location>
        <begin position="157"/>
        <end position="177"/>
    </location>
</feature>
<evidence type="ECO:0000256" key="10">
    <source>
        <dbReference type="ARBA" id="ARBA00023242"/>
    </source>
</evidence>
<organism evidence="16">
    <name type="scientific">Lygus hesperus</name>
    <name type="common">Western plant bug</name>
    <dbReference type="NCBI Taxonomy" id="30085"/>
    <lineage>
        <taxon>Eukaryota</taxon>
        <taxon>Metazoa</taxon>
        <taxon>Ecdysozoa</taxon>
        <taxon>Arthropoda</taxon>
        <taxon>Hexapoda</taxon>
        <taxon>Insecta</taxon>
        <taxon>Pterygota</taxon>
        <taxon>Neoptera</taxon>
        <taxon>Paraneoptera</taxon>
        <taxon>Hemiptera</taxon>
        <taxon>Heteroptera</taxon>
        <taxon>Panheteroptera</taxon>
        <taxon>Cimicomorpha</taxon>
        <taxon>Miridae</taxon>
        <taxon>Mirini</taxon>
        <taxon>Lygus</taxon>
    </lineage>
</organism>
<dbReference type="Gene3D" id="3.30.160.60">
    <property type="entry name" value="Classic Zinc Finger"/>
    <property type="match status" value="8"/>
</dbReference>
<feature type="compositionally biased region" description="Basic and acidic residues" evidence="13">
    <location>
        <begin position="200"/>
        <end position="210"/>
    </location>
</feature>
<dbReference type="PANTHER" id="PTHR24403">
    <property type="entry name" value="ZINC FINGER PROTEIN"/>
    <property type="match status" value="1"/>
</dbReference>
<evidence type="ECO:0000256" key="9">
    <source>
        <dbReference type="ARBA" id="ARBA00023163"/>
    </source>
</evidence>